<dbReference type="CDD" id="cd00191">
    <property type="entry name" value="TY"/>
    <property type="match status" value="1"/>
</dbReference>
<dbReference type="InterPro" id="IPR036857">
    <property type="entry name" value="Thyroglobulin_1_sf"/>
</dbReference>
<dbReference type="Bgee" id="ENSNBRG00000006880">
    <property type="expression patterns" value="Expressed in camera-type eye and 2 other cell types or tissues"/>
</dbReference>
<dbReference type="STRING" id="32507.ENSNBRP00000008770"/>
<dbReference type="OMA" id="WCVDPGR"/>
<dbReference type="InterPro" id="IPR000716">
    <property type="entry name" value="Thyroglobulin_1"/>
</dbReference>
<feature type="domain" description="Thyroglobulin type-1" evidence="6">
    <location>
        <begin position="22"/>
        <end position="92"/>
    </location>
</feature>
<reference evidence="7" key="2">
    <citation type="submission" date="2025-09" db="UniProtKB">
        <authorList>
            <consortium name="Ensembl"/>
        </authorList>
    </citation>
    <scope>IDENTIFICATION</scope>
</reference>
<dbReference type="PANTHER" id="PTHR12352:SF3">
    <property type="entry name" value="NIDOGEN-2"/>
    <property type="match status" value="1"/>
</dbReference>
<dbReference type="InterPro" id="IPR051950">
    <property type="entry name" value="Dev_reg/Prot_inhib"/>
</dbReference>
<comment type="subcellular location">
    <subcellularLocation>
        <location evidence="1">Secreted</location>
    </subcellularLocation>
</comment>
<dbReference type="Pfam" id="PF00086">
    <property type="entry name" value="Thyroglobulin_1"/>
    <property type="match status" value="1"/>
</dbReference>
<keyword evidence="4" id="KW-1015">Disulfide bond</keyword>
<dbReference type="GeneTree" id="ENSGT00940000177230"/>
<dbReference type="SUPFAM" id="SSF57610">
    <property type="entry name" value="Thyroglobulin type-1 domain"/>
    <property type="match status" value="1"/>
</dbReference>
<evidence type="ECO:0000256" key="4">
    <source>
        <dbReference type="ARBA" id="ARBA00023157"/>
    </source>
</evidence>
<evidence type="ECO:0000256" key="2">
    <source>
        <dbReference type="ARBA" id="ARBA00022525"/>
    </source>
</evidence>
<keyword evidence="8" id="KW-1185">Reference proteome</keyword>
<keyword evidence="2" id="KW-0964">Secreted</keyword>
<accession>A0A3Q4GHS3</accession>
<name>A0A3Q4GHS3_NEOBR</name>
<evidence type="ECO:0000259" key="6">
    <source>
        <dbReference type="PROSITE" id="PS51162"/>
    </source>
</evidence>
<dbReference type="Gene3D" id="4.10.800.10">
    <property type="entry name" value="Thyroglobulin type-1"/>
    <property type="match status" value="1"/>
</dbReference>
<dbReference type="PANTHER" id="PTHR12352">
    <property type="entry name" value="SECRETED MODULAR CALCIUM-BINDING PROTEIN"/>
    <property type="match status" value="1"/>
</dbReference>
<proteinExistence type="predicted"/>
<protein>
    <recommendedName>
        <fullName evidence="6">Thyroglobulin type-1 domain-containing protein</fullName>
    </recommendedName>
</protein>
<dbReference type="PROSITE" id="PS51162">
    <property type="entry name" value="THYROGLOBULIN_1_2"/>
    <property type="match status" value="1"/>
</dbReference>
<dbReference type="GO" id="GO:0005615">
    <property type="term" value="C:extracellular space"/>
    <property type="evidence" value="ECO:0007669"/>
    <property type="project" value="TreeGrafter"/>
</dbReference>
<evidence type="ECO:0000313" key="8">
    <source>
        <dbReference type="Proteomes" id="UP000261580"/>
    </source>
</evidence>
<dbReference type="AlphaFoldDB" id="A0A3Q4GHS3"/>
<evidence type="ECO:0000313" key="7">
    <source>
        <dbReference type="Ensembl" id="ENSNBRP00000008770.1"/>
    </source>
</evidence>
<reference evidence="7" key="1">
    <citation type="submission" date="2025-08" db="UniProtKB">
        <authorList>
            <consortium name="Ensembl"/>
        </authorList>
    </citation>
    <scope>IDENTIFICATION</scope>
</reference>
<sequence>STFKSVFMLQNTRFSVTDSSSPSPCEEERRAAMEANSVFIPSCENGGAFTSKQCQQGGQCWCVDPGREVKGSRTCPTGSSPAGASSVKECECF</sequence>
<evidence type="ECO:0000256" key="5">
    <source>
        <dbReference type="PROSITE-ProRule" id="PRU00500"/>
    </source>
</evidence>
<dbReference type="Proteomes" id="UP000261580">
    <property type="component" value="Unassembled WGS sequence"/>
</dbReference>
<keyword evidence="3" id="KW-0677">Repeat</keyword>
<organism evidence="7 8">
    <name type="scientific">Neolamprologus brichardi</name>
    <name type="common">Fairy cichlid</name>
    <name type="synonym">Lamprologus brichardi</name>
    <dbReference type="NCBI Taxonomy" id="32507"/>
    <lineage>
        <taxon>Eukaryota</taxon>
        <taxon>Metazoa</taxon>
        <taxon>Chordata</taxon>
        <taxon>Craniata</taxon>
        <taxon>Vertebrata</taxon>
        <taxon>Euteleostomi</taxon>
        <taxon>Actinopterygii</taxon>
        <taxon>Neopterygii</taxon>
        <taxon>Teleostei</taxon>
        <taxon>Neoteleostei</taxon>
        <taxon>Acanthomorphata</taxon>
        <taxon>Ovalentaria</taxon>
        <taxon>Cichlomorphae</taxon>
        <taxon>Cichliformes</taxon>
        <taxon>Cichlidae</taxon>
        <taxon>African cichlids</taxon>
        <taxon>Pseudocrenilabrinae</taxon>
        <taxon>Lamprologini</taxon>
        <taxon>Neolamprologus</taxon>
    </lineage>
</organism>
<comment type="caution">
    <text evidence="5">Lacks conserved residue(s) required for the propagation of feature annotation.</text>
</comment>
<evidence type="ECO:0000256" key="3">
    <source>
        <dbReference type="ARBA" id="ARBA00022737"/>
    </source>
</evidence>
<dbReference type="Ensembl" id="ENSNBRT00000009026.1">
    <property type="protein sequence ID" value="ENSNBRP00000008770.1"/>
    <property type="gene ID" value="ENSNBRG00000006880.1"/>
</dbReference>
<evidence type="ECO:0000256" key="1">
    <source>
        <dbReference type="ARBA" id="ARBA00004613"/>
    </source>
</evidence>
<dbReference type="SMART" id="SM00211">
    <property type="entry name" value="TY"/>
    <property type="match status" value="1"/>
</dbReference>